<reference evidence="1" key="2">
    <citation type="journal article" date="2014" name="ISME J.">
        <title>Microbial stratification in low pH oxic and suboxic macroscopic growths along an acid mine drainage.</title>
        <authorList>
            <person name="Mendez-Garcia C."/>
            <person name="Mesa V."/>
            <person name="Sprenger R.R."/>
            <person name="Richter M."/>
            <person name="Diez M.S."/>
            <person name="Solano J."/>
            <person name="Bargiela R."/>
            <person name="Golyshina O.V."/>
            <person name="Manteca A."/>
            <person name="Ramos J.L."/>
            <person name="Gallego J.R."/>
            <person name="Llorente I."/>
            <person name="Martins Dos Santos V.A."/>
            <person name="Jensen O.N."/>
            <person name="Pelaez A.I."/>
            <person name="Sanchez J."/>
            <person name="Ferrer M."/>
        </authorList>
    </citation>
    <scope>NUCLEOTIDE SEQUENCE</scope>
</reference>
<proteinExistence type="predicted"/>
<dbReference type="AlphaFoldDB" id="T1CKB7"/>
<dbReference type="EMBL" id="AUZX01005272">
    <property type="protein sequence ID" value="EQD68510.1"/>
    <property type="molecule type" value="Genomic_DNA"/>
</dbReference>
<sequence length="169" mass="18729">MLGLLIEDVTLVDGDPVAVHVRFRGGKTTSLSVPRRRLPPQVLKVAPEVIQAADRLLESHPEGEVLERLNALGHRSWQGHPFTINRLAMLCRRAGLKSRFERLRAQGFLTAQEMAREVGLCIEHTLRLAHAGVLPVAHYGRGQRFLFAPLNGAVFVPGHGGPYVSRQPR</sequence>
<name>T1CKB7_9ZZZZ</name>
<gene>
    <name evidence="1" type="ORF">B1A_07310</name>
</gene>
<reference evidence="1" key="1">
    <citation type="submission" date="2013-08" db="EMBL/GenBank/DDBJ databases">
        <authorList>
            <person name="Mendez C."/>
            <person name="Richter M."/>
            <person name="Ferrer M."/>
            <person name="Sanchez J."/>
        </authorList>
    </citation>
    <scope>NUCLEOTIDE SEQUENCE</scope>
</reference>
<comment type="caution">
    <text evidence="1">The sequence shown here is derived from an EMBL/GenBank/DDBJ whole genome shotgun (WGS) entry which is preliminary data.</text>
</comment>
<feature type="non-terminal residue" evidence="1">
    <location>
        <position position="169"/>
    </location>
</feature>
<evidence type="ECO:0000313" key="1">
    <source>
        <dbReference type="EMBL" id="EQD68510.1"/>
    </source>
</evidence>
<protein>
    <submittedName>
        <fullName evidence="1">Transposase</fullName>
    </submittedName>
</protein>
<accession>T1CKB7</accession>
<organism evidence="1">
    <name type="scientific">mine drainage metagenome</name>
    <dbReference type="NCBI Taxonomy" id="410659"/>
    <lineage>
        <taxon>unclassified sequences</taxon>
        <taxon>metagenomes</taxon>
        <taxon>ecological metagenomes</taxon>
    </lineage>
</organism>